<comment type="caution">
    <text evidence="2">The sequence shown here is derived from an EMBL/GenBank/DDBJ whole genome shotgun (WGS) entry which is preliminary data.</text>
</comment>
<evidence type="ECO:0000256" key="1">
    <source>
        <dbReference type="SAM" id="MobiDB-lite"/>
    </source>
</evidence>
<keyword evidence="3" id="KW-1185">Reference proteome</keyword>
<organism evidence="2 3">
    <name type="scientific">Fusarium agapanthi</name>
    <dbReference type="NCBI Taxonomy" id="1803897"/>
    <lineage>
        <taxon>Eukaryota</taxon>
        <taxon>Fungi</taxon>
        <taxon>Dikarya</taxon>
        <taxon>Ascomycota</taxon>
        <taxon>Pezizomycotina</taxon>
        <taxon>Sordariomycetes</taxon>
        <taxon>Hypocreomycetidae</taxon>
        <taxon>Hypocreales</taxon>
        <taxon>Nectriaceae</taxon>
        <taxon>Fusarium</taxon>
        <taxon>Fusarium fujikuroi species complex</taxon>
    </lineage>
</organism>
<sequence>MDAPFSPPQDSGYGPSGSRSRRTGQTSSEESGPLVPVVSTRYRVAYPDLRPWPLECLVHPEPDIFAHHGQDIRKAANTILSEHGLLEGEHTLPTFTDYGTIEQPKCFAETWMERSEGQPGTEEPTVTVVLPWTPDSKEKWTSAVQAIAIRNKELLHGTKFEDTPPRIEIMAPELVGPIYLGVVDDRPDLLQHWDHIKRVVNEQLNSFDATRQHVTSIMLLRYGLSPNTATNPITIYISVDLGSDEKLWDLILSGIETSLNNLGWTDIRVHLEHNSPSLLPVRLLDPRDKREDILDKISESNLAIHGEYRDSVNLGDDISASQYFDRDDGKSFNPPCGTLGCYLEIKTTMNTQWTKVGLTNYHIARSGFQGWTVDDKVNGGPIPGPPSSNSQLLNVDHKGWKSGMAGDLTPFESPSRLKHNFTVWDLKQRIQEAKDIVQDDPSEERKKHLAGLEGELQRKIDFFDQNKQLLGPLIAASGYGRRSTNNHRLDWALIEVPEHRQGSNCLPPEGEWTKYYHHRFYRPHPRTYGQPLKNQGQSMLPHENRLSNLPRVSNVWKLGTTTKLTAGKFSKFKNDVKLTEETHMPQAGSEEYCFVYKKGRNNPPFSGHGDSGAAVFDHKGCIVGLLFRGQVPNRTDLAGTGVTYVTPIEDVFLDIKKFTKGTKCEITHIRVAQ</sequence>
<feature type="compositionally biased region" description="Low complexity" evidence="1">
    <location>
        <begin position="11"/>
        <end position="31"/>
    </location>
</feature>
<name>A0A9P5BC58_9HYPO</name>
<proteinExistence type="predicted"/>
<protein>
    <recommendedName>
        <fullName evidence="4">Peptidase S7 domain-containing protein</fullName>
    </recommendedName>
</protein>
<evidence type="ECO:0000313" key="2">
    <source>
        <dbReference type="EMBL" id="KAF4498924.1"/>
    </source>
</evidence>
<feature type="region of interest" description="Disordered" evidence="1">
    <location>
        <begin position="1"/>
        <end position="34"/>
    </location>
</feature>
<reference evidence="2" key="1">
    <citation type="submission" date="2020-01" db="EMBL/GenBank/DDBJ databases">
        <title>Identification and distribution of gene clusters putatively required for synthesis of sphingolipid metabolism inhibitors in phylogenetically diverse species of the filamentous fungus Fusarium.</title>
        <authorList>
            <person name="Kim H.-S."/>
            <person name="Busman M."/>
            <person name="Brown D.W."/>
            <person name="Divon H."/>
            <person name="Uhlig S."/>
            <person name="Proctor R.H."/>
        </authorList>
    </citation>
    <scope>NUCLEOTIDE SEQUENCE</scope>
    <source>
        <strain evidence="2">NRRL 31653</strain>
    </source>
</reference>
<evidence type="ECO:0008006" key="4">
    <source>
        <dbReference type="Google" id="ProtNLM"/>
    </source>
</evidence>
<gene>
    <name evidence="2" type="ORF">FAGAP_4937</name>
</gene>
<dbReference type="OrthoDB" id="5424209at2759"/>
<accession>A0A9P5BC58</accession>
<dbReference type="AlphaFoldDB" id="A0A9P5BC58"/>
<evidence type="ECO:0000313" key="3">
    <source>
        <dbReference type="Proteomes" id="UP000737391"/>
    </source>
</evidence>
<dbReference type="Proteomes" id="UP000737391">
    <property type="component" value="Unassembled WGS sequence"/>
</dbReference>
<dbReference type="EMBL" id="LUFC02000302">
    <property type="protein sequence ID" value="KAF4498924.1"/>
    <property type="molecule type" value="Genomic_DNA"/>
</dbReference>